<dbReference type="PANTHER" id="PTHR42930">
    <property type="entry name" value="PHOSPHATE-SPECIFIC TRANSPORT SYSTEM ACCESSORY PROTEIN PHOU"/>
    <property type="match status" value="1"/>
</dbReference>
<dbReference type="SUPFAM" id="SSF56349">
    <property type="entry name" value="DNA breaking-rejoining enzymes"/>
    <property type="match status" value="1"/>
</dbReference>
<evidence type="ECO:0000256" key="9">
    <source>
        <dbReference type="ARBA" id="ARBA00069911"/>
    </source>
</evidence>
<dbReference type="GO" id="GO:0006310">
    <property type="term" value="P:DNA recombination"/>
    <property type="evidence" value="ECO:0007669"/>
    <property type="project" value="UniProtKB-KW"/>
</dbReference>
<keyword evidence="6" id="KW-0592">Phosphate transport</keyword>
<dbReference type="GO" id="GO:0015074">
    <property type="term" value="P:DNA integration"/>
    <property type="evidence" value="ECO:0007669"/>
    <property type="project" value="InterPro"/>
</dbReference>
<dbReference type="Gene3D" id="1.20.58.220">
    <property type="entry name" value="Phosphate transport system protein phou homolog 2, domain 2"/>
    <property type="match status" value="1"/>
</dbReference>
<evidence type="ECO:0000256" key="2">
    <source>
        <dbReference type="ARBA" id="ARBA00008107"/>
    </source>
</evidence>
<dbReference type="GO" id="GO:0006817">
    <property type="term" value="P:phosphate ion transport"/>
    <property type="evidence" value="ECO:0007669"/>
    <property type="project" value="UniProtKB-KW"/>
</dbReference>
<reference evidence="12" key="1">
    <citation type="submission" date="2016-01" db="EMBL/GenBank/DDBJ databases">
        <authorList>
            <person name="Peeters C."/>
        </authorList>
    </citation>
    <scope>NUCLEOTIDE SEQUENCE [LARGE SCALE GENOMIC DNA]</scope>
    <source>
        <strain evidence="12">LMG 29317</strain>
    </source>
</reference>
<evidence type="ECO:0000256" key="4">
    <source>
        <dbReference type="ARBA" id="ARBA00022448"/>
    </source>
</evidence>
<dbReference type="InterPro" id="IPR013762">
    <property type="entry name" value="Integrase-like_cat_sf"/>
</dbReference>
<gene>
    <name evidence="12" type="ORF">AWB74_08492</name>
</gene>
<comment type="subunit">
    <text evidence="3">Homodimer.</text>
</comment>
<dbReference type="AlphaFoldDB" id="A0A158L5Q3"/>
<dbReference type="Gene3D" id="1.10.443.10">
    <property type="entry name" value="Intergrase catalytic core"/>
    <property type="match status" value="1"/>
</dbReference>
<dbReference type="Pfam" id="PF01895">
    <property type="entry name" value="PhoU"/>
    <property type="match status" value="2"/>
</dbReference>
<evidence type="ECO:0000313" key="12">
    <source>
        <dbReference type="EMBL" id="SAL88293.1"/>
    </source>
</evidence>
<dbReference type="PROSITE" id="PS51898">
    <property type="entry name" value="TYR_RECOMBINASE"/>
    <property type="match status" value="1"/>
</dbReference>
<feature type="region of interest" description="Disordered" evidence="10">
    <location>
        <begin position="134"/>
        <end position="153"/>
    </location>
</feature>
<dbReference type="Proteomes" id="UP000055019">
    <property type="component" value="Unassembled WGS sequence"/>
</dbReference>
<evidence type="ECO:0000256" key="1">
    <source>
        <dbReference type="ARBA" id="ARBA00004496"/>
    </source>
</evidence>
<dbReference type="GO" id="GO:0045936">
    <property type="term" value="P:negative regulation of phosphate metabolic process"/>
    <property type="evidence" value="ECO:0007669"/>
    <property type="project" value="InterPro"/>
</dbReference>
<dbReference type="InterPro" id="IPR002104">
    <property type="entry name" value="Integrase_catalytic"/>
</dbReference>
<dbReference type="Pfam" id="PF00589">
    <property type="entry name" value="Phage_integrase"/>
    <property type="match status" value="1"/>
</dbReference>
<comment type="subcellular location">
    <subcellularLocation>
        <location evidence="1">Cytoplasm</location>
    </subcellularLocation>
</comment>
<keyword evidence="5" id="KW-0963">Cytoplasm</keyword>
<evidence type="ECO:0000256" key="5">
    <source>
        <dbReference type="ARBA" id="ARBA00022490"/>
    </source>
</evidence>
<dbReference type="GO" id="GO:0005737">
    <property type="term" value="C:cytoplasm"/>
    <property type="evidence" value="ECO:0007669"/>
    <property type="project" value="UniProtKB-SubCell"/>
</dbReference>
<comment type="function">
    <text evidence="8">Plays a role in the regulation of phosphate uptake.</text>
</comment>
<feature type="domain" description="Tyr recombinase" evidence="11">
    <location>
        <begin position="125"/>
        <end position="365"/>
    </location>
</feature>
<evidence type="ECO:0000259" key="11">
    <source>
        <dbReference type="PROSITE" id="PS51898"/>
    </source>
</evidence>
<name>A0A158L5Q3_9BURK</name>
<evidence type="ECO:0000256" key="7">
    <source>
        <dbReference type="ARBA" id="ARBA00023172"/>
    </source>
</evidence>
<dbReference type="InterPro" id="IPR038078">
    <property type="entry name" value="PhoU-like_sf"/>
</dbReference>
<dbReference type="GO" id="GO:0003677">
    <property type="term" value="F:DNA binding"/>
    <property type="evidence" value="ECO:0007669"/>
    <property type="project" value="InterPro"/>
</dbReference>
<keyword evidence="7" id="KW-0233">DNA recombination</keyword>
<proteinExistence type="inferred from homology"/>
<keyword evidence="4" id="KW-0813">Transport</keyword>
<comment type="similarity">
    <text evidence="2">Belongs to the PhoU family.</text>
</comment>
<accession>A0A158L5Q3</accession>
<dbReference type="InterPro" id="IPR028366">
    <property type="entry name" value="PhoU"/>
</dbReference>
<comment type="caution">
    <text evidence="12">The sequence shown here is derived from an EMBL/GenBank/DDBJ whole genome shotgun (WGS) entry which is preliminary data.</text>
</comment>
<organism evidence="12 13">
    <name type="scientific">Caballeronia arvi</name>
    <dbReference type="NCBI Taxonomy" id="1777135"/>
    <lineage>
        <taxon>Bacteria</taxon>
        <taxon>Pseudomonadati</taxon>
        <taxon>Pseudomonadota</taxon>
        <taxon>Betaproteobacteria</taxon>
        <taxon>Burkholderiales</taxon>
        <taxon>Burkholderiaceae</taxon>
        <taxon>Caballeronia</taxon>
    </lineage>
</organism>
<dbReference type="PANTHER" id="PTHR42930:SF3">
    <property type="entry name" value="PHOSPHATE-SPECIFIC TRANSPORT SYSTEM ACCESSORY PROTEIN PHOU"/>
    <property type="match status" value="1"/>
</dbReference>
<dbReference type="SUPFAM" id="SSF109755">
    <property type="entry name" value="PhoU-like"/>
    <property type="match status" value="1"/>
</dbReference>
<dbReference type="InterPro" id="IPR026022">
    <property type="entry name" value="PhoU_dom"/>
</dbReference>
<evidence type="ECO:0000256" key="8">
    <source>
        <dbReference type="ARBA" id="ARBA00056181"/>
    </source>
</evidence>
<evidence type="ECO:0000313" key="13">
    <source>
        <dbReference type="Proteomes" id="UP000055019"/>
    </source>
</evidence>
<evidence type="ECO:0000256" key="3">
    <source>
        <dbReference type="ARBA" id="ARBA00011738"/>
    </source>
</evidence>
<dbReference type="GO" id="GO:0030643">
    <property type="term" value="P:intracellular phosphate ion homeostasis"/>
    <property type="evidence" value="ECO:0007669"/>
    <property type="project" value="InterPro"/>
</dbReference>
<evidence type="ECO:0000256" key="6">
    <source>
        <dbReference type="ARBA" id="ARBA00022592"/>
    </source>
</evidence>
<sequence>MWAVVLRGKALRDLCVDDCEAYKDFLKAPDPRFVGERFPRHSPRWRPFALSSSSVAADGKASLSATLSPESQRYTVRVLRTAFAWWVDVRYLAGNPWKAVNDPVVIKRERAMKIEHALPADLWRKLRDALDARSTDEGEATAGAPWRMDTNPRRNGMQWRAVRAAILLMGDSGLRREEAASARREHLRPSSFGTPERPVWELTLVGKGQRERTVPVSAATLNALRAHWADRGQDFDGATEEDKQSGPLLSPVVIPWTDASRRRHRTGQNGERKLAKEAGYTADGLNRLISRMVTELVETMDDLSLDERVRLGQSNAHVFRHTFGTQSVADEVPVDVVQKVLGHASLQTTTLYVQAEKQRVVEKWLATIRASSRARLAHEKRTHSESPVVAHRVTHGRASRRCDTKKHADRESVACRGAAGHRTEIHGALAHLGRPHPHAEAGLSNTHLSSQYHAELVRLSTRLLEMGGLVEAQVARSIGLLKRRDPAILPALIEDEHRINAMEREIDEVLSNVIARRQPAARDLRLLMATSKCTANLERAADEARKIGKRAERLSDDPDARAIDLSEVLVAGELALDLLRRALDAFARMDTAAAAQVKVDDQAIDAQFRSFTTRMVPYMSAHPRAIGVALDYMFVAKAVERIGDHAKNIAEFVVYVVEGKDIRHAKKRAPA</sequence>
<dbReference type="EMBL" id="FCOM02000122">
    <property type="protein sequence ID" value="SAL88293.1"/>
    <property type="molecule type" value="Genomic_DNA"/>
</dbReference>
<dbReference type="NCBIfam" id="TIGR02135">
    <property type="entry name" value="phoU_full"/>
    <property type="match status" value="1"/>
</dbReference>
<evidence type="ECO:0000256" key="10">
    <source>
        <dbReference type="SAM" id="MobiDB-lite"/>
    </source>
</evidence>
<dbReference type="FunFam" id="1.20.58.220:FF:000004">
    <property type="entry name" value="Phosphate-specific transport system accessory protein PhoU"/>
    <property type="match status" value="1"/>
</dbReference>
<dbReference type="InterPro" id="IPR011010">
    <property type="entry name" value="DNA_brk_join_enz"/>
</dbReference>
<feature type="region of interest" description="Disordered" evidence="10">
    <location>
        <begin position="376"/>
        <end position="405"/>
    </location>
</feature>
<dbReference type="CDD" id="cd00397">
    <property type="entry name" value="DNA_BRE_C"/>
    <property type="match status" value="1"/>
</dbReference>
<protein>
    <recommendedName>
        <fullName evidence="9">Phosphate-specific transport system accessory protein PhoU homolog</fullName>
    </recommendedName>
</protein>
<keyword evidence="13" id="KW-1185">Reference proteome</keyword>